<name>Q4EVX9_CAEEL</name>
<evidence type="ECO:0000313" key="3">
    <source>
        <dbReference type="Proteomes" id="UP000001940"/>
    </source>
</evidence>
<dbReference type="HOGENOM" id="CLU_056063_2_1_1"/>
<keyword evidence="1" id="KW-1133">Transmembrane helix</keyword>
<dbReference type="SMR" id="Q4EVX9"/>
<proteinExistence type="predicted"/>
<feature type="transmembrane region" description="Helical" evidence="1">
    <location>
        <begin position="260"/>
        <end position="285"/>
    </location>
</feature>
<dbReference type="InParanoid" id="Q4EVX9"/>
<evidence type="ECO:0000313" key="2">
    <source>
        <dbReference type="EMBL" id="CAJ15166.1"/>
    </source>
</evidence>
<feature type="transmembrane region" description="Helical" evidence="1">
    <location>
        <begin position="20"/>
        <end position="45"/>
    </location>
</feature>
<dbReference type="PANTHER" id="PTHR31720">
    <property type="entry name" value="SERPENTINE RECEPTOR, CLASS Z-RELATED"/>
    <property type="match status" value="1"/>
</dbReference>
<protein>
    <submittedName>
        <fullName evidence="2">Serpentine Receptor, class Z</fullName>
    </submittedName>
</protein>
<evidence type="ECO:0000256" key="1">
    <source>
        <dbReference type="SAM" id="Phobius"/>
    </source>
</evidence>
<accession>Q4EVX9</accession>
<dbReference type="AlphaFoldDB" id="Q4EVX9"/>
<dbReference type="KEGG" id="cel:CELE_K03D3.12"/>
<organism evidence="2 3">
    <name type="scientific">Caenorhabditis elegans</name>
    <dbReference type="NCBI Taxonomy" id="6239"/>
    <lineage>
        <taxon>Eukaryota</taxon>
        <taxon>Metazoa</taxon>
        <taxon>Ecdysozoa</taxon>
        <taxon>Nematoda</taxon>
        <taxon>Chromadorea</taxon>
        <taxon>Rhabditida</taxon>
        <taxon>Rhabditina</taxon>
        <taxon>Rhabditomorpha</taxon>
        <taxon>Rhabditoidea</taxon>
        <taxon>Rhabditidae</taxon>
        <taxon>Peloderinae</taxon>
        <taxon>Caenorhabditis</taxon>
    </lineage>
</organism>
<feature type="transmembrane region" description="Helical" evidence="1">
    <location>
        <begin position="97"/>
        <end position="122"/>
    </location>
</feature>
<dbReference type="PhylomeDB" id="Q4EVX9"/>
<sequence>MNSPDSTKADDLSIKIPDSLIVIFVLFFSMLMLCYALMLPFFKYICKINEEQDSQDKLYTVVKQIFAMVRIYSYLFIPLTASVYMTSVSESGFFFKLLNFLIGCVLVIIVQAFDIVVLLFAIEKWLSIFFPKFEPYLTSARNMLLNNIWFLYIVLVLKEFGIFAGIRFTVEEDRATTTLGYIHGIELTCMTICSVTSAMLHIPIVKKIRKLTYLESPRLNNLYIYIFCLTITVMVVKVIYISLLTVIITIFLPQFVLHDLIYTIAFVESITTPIIIEVVYIVCNVEKIYTMDGRKIAEVLKLYLK</sequence>
<dbReference type="Pfam" id="PF10325">
    <property type="entry name" value="7TM_GPCR_Srz"/>
    <property type="match status" value="1"/>
</dbReference>
<dbReference type="AGR" id="WB:WBGene00044587"/>
<gene>
    <name evidence="2 4" type="primary">srz-105</name>
    <name evidence="2" type="ORF">CELE_K03D3.12</name>
    <name evidence="4" type="ORF">K03D3.12</name>
</gene>
<dbReference type="WormBase" id="K03D3.12">
    <property type="protein sequence ID" value="CE38843"/>
    <property type="gene ID" value="WBGene00044587"/>
    <property type="gene designation" value="srz-105"/>
</dbReference>
<feature type="transmembrane region" description="Helical" evidence="1">
    <location>
        <begin position="222"/>
        <end position="248"/>
    </location>
</feature>
<dbReference type="PaxDb" id="6239-K03D3.12"/>
<reference evidence="2 3" key="1">
    <citation type="journal article" date="1998" name="Science">
        <title>Genome sequence of the nematode C. elegans: a platform for investigating biology.</title>
        <authorList>
            <consortium name="The C. elegans sequencing consortium"/>
            <person name="Sulson J.E."/>
            <person name="Waterston R."/>
        </authorList>
    </citation>
    <scope>NUCLEOTIDE SEQUENCE [LARGE SCALE GENOMIC DNA]</scope>
    <source>
        <strain evidence="2 3">Bristol N2</strain>
    </source>
</reference>
<dbReference type="UCSC" id="K03D3.12">
    <property type="organism name" value="c. elegans"/>
</dbReference>
<dbReference type="PANTHER" id="PTHR31720:SF16">
    <property type="entry name" value="G PROTEIN-COUPLED RECEPTOR-RELATED"/>
    <property type="match status" value="1"/>
</dbReference>
<keyword evidence="2" id="KW-0675">Receptor</keyword>
<dbReference type="InterPro" id="IPR018817">
    <property type="entry name" value="7TM_GPCR_serpentine_rcpt_Srz"/>
</dbReference>
<dbReference type="Proteomes" id="UP000001940">
    <property type="component" value="Chromosome IV"/>
</dbReference>
<keyword evidence="1" id="KW-0472">Membrane</keyword>
<evidence type="ECO:0000313" key="4">
    <source>
        <dbReference type="WormBase" id="K03D3.12"/>
    </source>
</evidence>
<keyword evidence="1" id="KW-0812">Transmembrane</keyword>
<feature type="transmembrane region" description="Helical" evidence="1">
    <location>
        <begin position="143"/>
        <end position="168"/>
    </location>
</feature>
<dbReference type="RefSeq" id="NP_001033420.1">
    <property type="nucleotide sequence ID" value="NM_001038331.2"/>
</dbReference>
<dbReference type="GeneID" id="3896766"/>
<dbReference type="EMBL" id="BX284604">
    <property type="protein sequence ID" value="CAJ15166.1"/>
    <property type="molecule type" value="Genomic_DNA"/>
</dbReference>
<feature type="transmembrane region" description="Helical" evidence="1">
    <location>
        <begin position="180"/>
        <end position="202"/>
    </location>
</feature>
<feature type="transmembrane region" description="Helical" evidence="1">
    <location>
        <begin position="65"/>
        <end position="85"/>
    </location>
</feature>
<keyword evidence="3" id="KW-1185">Reference proteome</keyword>
<dbReference type="CTD" id="3896766"/>